<gene>
    <name evidence="2" type="ORF">TM448A03774_0003</name>
</gene>
<accession>A0A6H2A2B9</accession>
<sequence>MKDGQDGIDFLFNAMFDKEILSVMRPILAGGINNVIDDYIRPGEFKQVTDVNQIKELDYKGADLTAFRVLKELQDRQHFISVDTPSMNVQRQQRTATEVDSAAQAAERLNSVFGVMIKDSIIQKARLRAGTIQQYLIKSPNFKQFTIENTKLMTDPSKMGKRLVRITETPAPQQKLEAENKFIPGNSEIFEVSPKRIRDFELSISVKAPSNVEKRLKSAKDIAFWNEAKQRPDIFETKEAAKDFAEAMGKDPERMLAKEGQAQPLAKGMGEEIPKENTPPSLQSLISQQIPQTIQ</sequence>
<feature type="region of interest" description="Disordered" evidence="1">
    <location>
        <begin position="261"/>
        <end position="295"/>
    </location>
</feature>
<protein>
    <submittedName>
        <fullName evidence="2">Uncharacterized protein</fullName>
    </submittedName>
</protein>
<evidence type="ECO:0000256" key="1">
    <source>
        <dbReference type="SAM" id="MobiDB-lite"/>
    </source>
</evidence>
<feature type="compositionally biased region" description="Low complexity" evidence="1">
    <location>
        <begin position="278"/>
        <end position="295"/>
    </location>
</feature>
<name>A0A6H2A2B9_9ZZZZ</name>
<organism evidence="2">
    <name type="scientific">viral metagenome</name>
    <dbReference type="NCBI Taxonomy" id="1070528"/>
    <lineage>
        <taxon>unclassified sequences</taxon>
        <taxon>metagenomes</taxon>
        <taxon>organismal metagenomes</taxon>
    </lineage>
</organism>
<reference evidence="2" key="1">
    <citation type="submission" date="2020-03" db="EMBL/GenBank/DDBJ databases">
        <title>The deep terrestrial virosphere.</title>
        <authorList>
            <person name="Holmfeldt K."/>
            <person name="Nilsson E."/>
            <person name="Simone D."/>
            <person name="Lopez-Fernandez M."/>
            <person name="Wu X."/>
            <person name="de Brujin I."/>
            <person name="Lundin D."/>
            <person name="Andersson A."/>
            <person name="Bertilsson S."/>
            <person name="Dopson M."/>
        </authorList>
    </citation>
    <scope>NUCLEOTIDE SEQUENCE</scope>
    <source>
        <strain evidence="2">TM448A03774</strain>
    </source>
</reference>
<dbReference type="EMBL" id="MT144439">
    <property type="protein sequence ID" value="QJA53655.1"/>
    <property type="molecule type" value="Genomic_DNA"/>
</dbReference>
<proteinExistence type="predicted"/>
<evidence type="ECO:0000313" key="2">
    <source>
        <dbReference type="EMBL" id="QJA53655.1"/>
    </source>
</evidence>
<dbReference type="AlphaFoldDB" id="A0A6H2A2B9"/>